<feature type="transmembrane region" description="Helical" evidence="11">
    <location>
        <begin position="12"/>
        <end position="31"/>
    </location>
</feature>
<keyword evidence="9 11" id="KW-0406">Ion transport</keyword>
<keyword evidence="8 11" id="KW-1133">Transmembrane helix</keyword>
<evidence type="ECO:0000256" key="2">
    <source>
        <dbReference type="ARBA" id="ARBA00022475"/>
    </source>
</evidence>
<name>A0ABN8A100_9BACI</name>
<keyword evidence="4 11" id="KW-0812">Transmembrane</keyword>
<dbReference type="Pfam" id="PF02669">
    <property type="entry name" value="KdpC"/>
    <property type="match status" value="1"/>
</dbReference>
<evidence type="ECO:0000256" key="4">
    <source>
        <dbReference type="ARBA" id="ARBA00022692"/>
    </source>
</evidence>
<evidence type="ECO:0000256" key="1">
    <source>
        <dbReference type="ARBA" id="ARBA00022448"/>
    </source>
</evidence>
<comment type="function">
    <text evidence="11">Part of the high-affinity ATP-driven potassium transport (or Kdp) system, which catalyzes the hydrolysis of ATP coupled with the electrogenic transport of potassium into the cytoplasm. This subunit acts as a catalytic chaperone that increases the ATP-binding affinity of the ATP-hydrolyzing subunit KdpB by the formation of a transient KdpB/KdpC/ATP ternary complex.</text>
</comment>
<keyword evidence="13" id="KW-1185">Reference proteome</keyword>
<dbReference type="NCBIfam" id="TIGR00681">
    <property type="entry name" value="kdpC"/>
    <property type="match status" value="1"/>
</dbReference>
<dbReference type="PANTHER" id="PTHR30042">
    <property type="entry name" value="POTASSIUM-TRANSPORTING ATPASE C CHAIN"/>
    <property type="match status" value="1"/>
</dbReference>
<comment type="similarity">
    <text evidence="11">Belongs to the KdpC family.</text>
</comment>
<organism evidence="12 13">
    <name type="scientific">Bacillus rhizoplanae</name>
    <dbReference type="NCBI Taxonomy" id="2880966"/>
    <lineage>
        <taxon>Bacteria</taxon>
        <taxon>Bacillati</taxon>
        <taxon>Bacillota</taxon>
        <taxon>Bacilli</taxon>
        <taxon>Bacillales</taxon>
        <taxon>Bacillaceae</taxon>
        <taxon>Bacillus</taxon>
    </lineage>
</organism>
<comment type="caution">
    <text evidence="12">The sequence shown here is derived from an EMBL/GenBank/DDBJ whole genome shotgun (WGS) entry which is preliminary data.</text>
</comment>
<evidence type="ECO:0000256" key="5">
    <source>
        <dbReference type="ARBA" id="ARBA00022741"/>
    </source>
</evidence>
<keyword evidence="6 11" id="KW-0067">ATP-binding</keyword>
<gene>
    <name evidence="11 12" type="primary">kdpC</name>
    <name evidence="12" type="ORF">BACCIP111899_02420</name>
</gene>
<evidence type="ECO:0000256" key="7">
    <source>
        <dbReference type="ARBA" id="ARBA00022958"/>
    </source>
</evidence>
<evidence type="ECO:0000256" key="9">
    <source>
        <dbReference type="ARBA" id="ARBA00023065"/>
    </source>
</evidence>
<evidence type="ECO:0000256" key="3">
    <source>
        <dbReference type="ARBA" id="ARBA00022538"/>
    </source>
</evidence>
<dbReference type="NCBIfam" id="NF010601">
    <property type="entry name" value="PRK13997.1"/>
    <property type="match status" value="1"/>
</dbReference>
<keyword evidence="2 11" id="KW-1003">Cell membrane</keyword>
<reference evidence="12 13" key="1">
    <citation type="submission" date="2021-10" db="EMBL/GenBank/DDBJ databases">
        <authorList>
            <person name="Criscuolo A."/>
        </authorList>
    </citation>
    <scope>NUCLEOTIDE SEQUENCE [LARGE SCALE GENOMIC DNA]</scope>
    <source>
        <strain evidence="13">CIP 111899</strain>
    </source>
</reference>
<proteinExistence type="inferred from homology"/>
<comment type="subcellular location">
    <subcellularLocation>
        <location evidence="11">Cell membrane</location>
        <topology evidence="11">Single-pass membrane protein</topology>
    </subcellularLocation>
</comment>
<evidence type="ECO:0000256" key="8">
    <source>
        <dbReference type="ARBA" id="ARBA00022989"/>
    </source>
</evidence>
<dbReference type="PIRSF" id="PIRSF001296">
    <property type="entry name" value="K_ATPase_KdpC"/>
    <property type="match status" value="1"/>
</dbReference>
<protein>
    <recommendedName>
        <fullName evidence="11">Potassium-transporting ATPase KdpC subunit</fullName>
    </recommendedName>
    <alternativeName>
        <fullName evidence="11">ATP phosphohydrolase [potassium-transporting] C chain</fullName>
    </alternativeName>
    <alternativeName>
        <fullName evidence="11">Potassium-binding and translocating subunit C</fullName>
    </alternativeName>
    <alternativeName>
        <fullName evidence="11">Potassium-translocating ATPase C chain</fullName>
    </alternativeName>
</protein>
<sequence>MKMFEKQKILSPVIRITFTFLIVCGLVYPLLVTGIAQAVMKDNADGSLIYNEKNEVIGSKLIGQNFTDPRYFHGRASSIEYKAEASGSNNYAPSNPDLLNRVEESVENWKKENPTVPVSEVPMDLVTNSGSGLDPDISPQAAYAQVDRISKITNIPKEKINKLIESQTEGPALGLFGEDRVNVLKLNLELQKMMK</sequence>
<dbReference type="HAMAP" id="MF_00276">
    <property type="entry name" value="KdpC"/>
    <property type="match status" value="1"/>
</dbReference>
<evidence type="ECO:0000256" key="10">
    <source>
        <dbReference type="ARBA" id="ARBA00023136"/>
    </source>
</evidence>
<dbReference type="Proteomes" id="UP000789423">
    <property type="component" value="Unassembled WGS sequence"/>
</dbReference>
<keyword evidence="5 11" id="KW-0547">Nucleotide-binding</keyword>
<keyword evidence="3 11" id="KW-0633">Potassium transport</keyword>
<dbReference type="NCBIfam" id="NF001454">
    <property type="entry name" value="PRK00315.1"/>
    <property type="match status" value="1"/>
</dbReference>
<accession>A0ABN8A100</accession>
<dbReference type="EMBL" id="CAKJTI010000010">
    <property type="protein sequence ID" value="CAG9613225.1"/>
    <property type="molecule type" value="Genomic_DNA"/>
</dbReference>
<dbReference type="InterPro" id="IPR003820">
    <property type="entry name" value="KdpC"/>
</dbReference>
<evidence type="ECO:0000256" key="6">
    <source>
        <dbReference type="ARBA" id="ARBA00022840"/>
    </source>
</evidence>
<evidence type="ECO:0000256" key="11">
    <source>
        <dbReference type="HAMAP-Rule" id="MF_00276"/>
    </source>
</evidence>
<keyword evidence="10 11" id="KW-0472">Membrane</keyword>
<keyword evidence="7 11" id="KW-0630">Potassium</keyword>
<evidence type="ECO:0000313" key="12">
    <source>
        <dbReference type="EMBL" id="CAG9613225.1"/>
    </source>
</evidence>
<keyword evidence="1 11" id="KW-0813">Transport</keyword>
<evidence type="ECO:0000313" key="13">
    <source>
        <dbReference type="Proteomes" id="UP000789423"/>
    </source>
</evidence>
<dbReference type="PANTHER" id="PTHR30042:SF2">
    <property type="entry name" value="POTASSIUM-TRANSPORTING ATPASE KDPC SUBUNIT"/>
    <property type="match status" value="1"/>
</dbReference>
<comment type="subunit">
    <text evidence="11">The system is composed of three essential subunits: KdpA, KdpB and KdpC.</text>
</comment>